<dbReference type="SUPFAM" id="SSF53335">
    <property type="entry name" value="S-adenosyl-L-methionine-dependent methyltransferases"/>
    <property type="match status" value="1"/>
</dbReference>
<dbReference type="Pfam" id="PF17827">
    <property type="entry name" value="PrmC_N"/>
    <property type="match status" value="1"/>
</dbReference>
<sequence>MLRHALKYDRAQFYASLNEHISAEQIQHIQDLVDRRIDREPLAYITGQREFYGLDFFVSPNVLIPRQETELLVDAALAFAREHPVGVIAIADIGTGSGAIAIAIGVNLPDSRVYATDCSADALEVANCNRQRHGVADRVSLHRGDLLAPIVQRIDLIVSNPPYIANHLLPGLPSGSSTGTSTRPRRRRTRLGSYTPAARTSATKVE</sequence>
<comment type="caution">
    <text evidence="9">The sequence shown here is derived from an EMBL/GenBank/DDBJ whole genome shotgun (WGS) entry which is preliminary data.</text>
</comment>
<dbReference type="Gene3D" id="1.10.8.10">
    <property type="entry name" value="DNA helicase RuvA subunit, C-terminal domain"/>
    <property type="match status" value="1"/>
</dbReference>
<evidence type="ECO:0000313" key="9">
    <source>
        <dbReference type="EMBL" id="CAI8015697.1"/>
    </source>
</evidence>
<keyword evidence="2 9" id="KW-0489">Methyltransferase</keyword>
<dbReference type="InterPro" id="IPR040758">
    <property type="entry name" value="PrmC_N"/>
</dbReference>
<dbReference type="GO" id="GO:0102559">
    <property type="term" value="F:peptide chain release factor N(5)-glutamine methyltransferase activity"/>
    <property type="evidence" value="ECO:0007669"/>
    <property type="project" value="UniProtKB-EC"/>
</dbReference>
<evidence type="ECO:0000256" key="6">
    <source>
        <dbReference type="SAM" id="MobiDB-lite"/>
    </source>
</evidence>
<dbReference type="GO" id="GO:0003676">
    <property type="term" value="F:nucleic acid binding"/>
    <property type="evidence" value="ECO:0007669"/>
    <property type="project" value="InterPro"/>
</dbReference>
<comment type="catalytic activity">
    <reaction evidence="5">
        <text>L-glutaminyl-[peptide chain release factor] + S-adenosyl-L-methionine = N(5)-methyl-L-glutaminyl-[peptide chain release factor] + S-adenosyl-L-homocysteine + H(+)</text>
        <dbReference type="Rhea" id="RHEA:42896"/>
        <dbReference type="Rhea" id="RHEA-COMP:10271"/>
        <dbReference type="Rhea" id="RHEA-COMP:10272"/>
        <dbReference type="ChEBI" id="CHEBI:15378"/>
        <dbReference type="ChEBI" id="CHEBI:30011"/>
        <dbReference type="ChEBI" id="CHEBI:57856"/>
        <dbReference type="ChEBI" id="CHEBI:59789"/>
        <dbReference type="ChEBI" id="CHEBI:61891"/>
        <dbReference type="EC" id="2.1.1.297"/>
    </reaction>
</comment>
<reference evidence="9" key="1">
    <citation type="submission" date="2023-03" db="EMBL/GenBank/DDBJ databases">
        <authorList>
            <person name="Steffen K."/>
            <person name="Cardenas P."/>
        </authorList>
    </citation>
    <scope>NUCLEOTIDE SEQUENCE</scope>
</reference>
<evidence type="ECO:0000259" key="7">
    <source>
        <dbReference type="Pfam" id="PF05175"/>
    </source>
</evidence>
<dbReference type="GO" id="GO:0032259">
    <property type="term" value="P:methylation"/>
    <property type="evidence" value="ECO:0007669"/>
    <property type="project" value="UniProtKB-KW"/>
</dbReference>
<feature type="domain" description="Methyltransferase small" evidence="7">
    <location>
        <begin position="89"/>
        <end position="165"/>
    </location>
</feature>
<dbReference type="InterPro" id="IPR002052">
    <property type="entry name" value="DNA_methylase_N6_adenine_CS"/>
</dbReference>
<evidence type="ECO:0000256" key="3">
    <source>
        <dbReference type="ARBA" id="ARBA00022679"/>
    </source>
</evidence>
<feature type="region of interest" description="Disordered" evidence="6">
    <location>
        <begin position="169"/>
        <end position="206"/>
    </location>
</feature>
<proteinExistence type="predicted"/>
<dbReference type="PROSITE" id="PS00092">
    <property type="entry name" value="N6_MTASE"/>
    <property type="match status" value="1"/>
</dbReference>
<evidence type="ECO:0000256" key="1">
    <source>
        <dbReference type="ARBA" id="ARBA00012771"/>
    </source>
</evidence>
<dbReference type="InterPro" id="IPR050320">
    <property type="entry name" value="N5-glutamine_MTase"/>
</dbReference>
<dbReference type="Proteomes" id="UP001174909">
    <property type="component" value="Unassembled WGS sequence"/>
</dbReference>
<evidence type="ECO:0000256" key="4">
    <source>
        <dbReference type="ARBA" id="ARBA00022691"/>
    </source>
</evidence>
<keyword evidence="3" id="KW-0808">Transferase</keyword>
<name>A0AA35RR22_GEOBA</name>
<gene>
    <name evidence="9" type="ORF">GBAR_LOCUS9681</name>
</gene>
<dbReference type="CDD" id="cd02440">
    <property type="entry name" value="AdoMet_MTases"/>
    <property type="match status" value="1"/>
</dbReference>
<dbReference type="Pfam" id="PF05175">
    <property type="entry name" value="MTS"/>
    <property type="match status" value="1"/>
</dbReference>
<feature type="compositionally biased region" description="Low complexity" evidence="6">
    <location>
        <begin position="169"/>
        <end position="182"/>
    </location>
</feature>
<keyword evidence="4" id="KW-0949">S-adenosyl-L-methionine</keyword>
<dbReference type="EC" id="2.1.1.297" evidence="1"/>
<dbReference type="Gene3D" id="3.40.50.150">
    <property type="entry name" value="Vaccinia Virus protein VP39"/>
    <property type="match status" value="1"/>
</dbReference>
<evidence type="ECO:0000259" key="8">
    <source>
        <dbReference type="Pfam" id="PF17827"/>
    </source>
</evidence>
<dbReference type="PANTHER" id="PTHR18895:SF74">
    <property type="entry name" value="MTRF1L RELEASE FACTOR GLUTAMINE METHYLTRANSFERASE"/>
    <property type="match status" value="1"/>
</dbReference>
<protein>
    <recommendedName>
        <fullName evidence="1">peptide chain release factor N(5)-glutamine methyltransferase</fullName>
        <ecNumber evidence="1">2.1.1.297</ecNumber>
    </recommendedName>
</protein>
<dbReference type="EMBL" id="CASHTH010001466">
    <property type="protein sequence ID" value="CAI8015697.1"/>
    <property type="molecule type" value="Genomic_DNA"/>
</dbReference>
<organism evidence="9 10">
    <name type="scientific">Geodia barretti</name>
    <name type="common">Barrett's horny sponge</name>
    <dbReference type="NCBI Taxonomy" id="519541"/>
    <lineage>
        <taxon>Eukaryota</taxon>
        <taxon>Metazoa</taxon>
        <taxon>Porifera</taxon>
        <taxon>Demospongiae</taxon>
        <taxon>Heteroscleromorpha</taxon>
        <taxon>Tetractinellida</taxon>
        <taxon>Astrophorina</taxon>
        <taxon>Geodiidae</taxon>
        <taxon>Geodia</taxon>
    </lineage>
</organism>
<evidence type="ECO:0000256" key="2">
    <source>
        <dbReference type="ARBA" id="ARBA00022603"/>
    </source>
</evidence>
<keyword evidence="10" id="KW-1185">Reference proteome</keyword>
<dbReference type="PANTHER" id="PTHR18895">
    <property type="entry name" value="HEMK METHYLTRANSFERASE"/>
    <property type="match status" value="1"/>
</dbReference>
<dbReference type="NCBIfam" id="TIGR00536">
    <property type="entry name" value="hemK_fam"/>
    <property type="match status" value="1"/>
</dbReference>
<dbReference type="AlphaFoldDB" id="A0AA35RR22"/>
<feature type="domain" description="Release factor glutamine methyltransferase N-terminal" evidence="8">
    <location>
        <begin position="2"/>
        <end position="47"/>
    </location>
</feature>
<dbReference type="InterPro" id="IPR007848">
    <property type="entry name" value="Small_mtfrase_dom"/>
</dbReference>
<dbReference type="InterPro" id="IPR029063">
    <property type="entry name" value="SAM-dependent_MTases_sf"/>
</dbReference>
<evidence type="ECO:0000313" key="10">
    <source>
        <dbReference type="Proteomes" id="UP001174909"/>
    </source>
</evidence>
<accession>A0AA35RR22</accession>
<evidence type="ECO:0000256" key="5">
    <source>
        <dbReference type="ARBA" id="ARBA00048391"/>
    </source>
</evidence>
<dbReference type="InterPro" id="IPR004556">
    <property type="entry name" value="HemK-like"/>
</dbReference>